<dbReference type="InterPro" id="IPR043128">
    <property type="entry name" value="Rev_trsase/Diguanyl_cyclase"/>
</dbReference>
<dbReference type="GO" id="GO:0005829">
    <property type="term" value="C:cytosol"/>
    <property type="evidence" value="ECO:0007669"/>
    <property type="project" value="TreeGrafter"/>
</dbReference>
<dbReference type="PROSITE" id="PS50173">
    <property type="entry name" value="UMUC"/>
    <property type="match status" value="1"/>
</dbReference>
<evidence type="ECO:0000256" key="3">
    <source>
        <dbReference type="ARBA" id="ARBA00011245"/>
    </source>
</evidence>
<keyword evidence="9 16" id="KW-0479">Metal-binding</keyword>
<dbReference type="GO" id="GO:0006261">
    <property type="term" value="P:DNA-templated DNA replication"/>
    <property type="evidence" value="ECO:0007669"/>
    <property type="project" value="UniProtKB-UniRule"/>
</dbReference>
<dbReference type="EC" id="2.7.7.7" evidence="16"/>
<dbReference type="Gene3D" id="3.30.1490.100">
    <property type="entry name" value="DNA polymerase, Y-family, little finger domain"/>
    <property type="match status" value="1"/>
</dbReference>
<evidence type="ECO:0000256" key="1">
    <source>
        <dbReference type="ARBA" id="ARBA00004496"/>
    </source>
</evidence>
<evidence type="ECO:0000256" key="16">
    <source>
        <dbReference type="HAMAP-Rule" id="MF_01113"/>
    </source>
</evidence>
<dbReference type="InterPro" id="IPR017961">
    <property type="entry name" value="DNA_pol_Y-fam_little_finger"/>
</dbReference>
<dbReference type="Pfam" id="PF11799">
    <property type="entry name" value="IMS_C"/>
    <property type="match status" value="1"/>
</dbReference>
<dbReference type="GO" id="GO:0009432">
    <property type="term" value="P:SOS response"/>
    <property type="evidence" value="ECO:0007669"/>
    <property type="project" value="TreeGrafter"/>
</dbReference>
<dbReference type="FunFam" id="3.40.1170.60:FF:000001">
    <property type="entry name" value="DNA polymerase IV"/>
    <property type="match status" value="1"/>
</dbReference>
<keyword evidence="13 16" id="KW-0238">DNA-binding</keyword>
<dbReference type="GO" id="GO:0006281">
    <property type="term" value="P:DNA repair"/>
    <property type="evidence" value="ECO:0007669"/>
    <property type="project" value="UniProtKB-UniRule"/>
</dbReference>
<evidence type="ECO:0000256" key="2">
    <source>
        <dbReference type="ARBA" id="ARBA00010945"/>
    </source>
</evidence>
<dbReference type="CDD" id="cd03586">
    <property type="entry name" value="PolY_Pol_IV_kappa"/>
    <property type="match status" value="1"/>
</dbReference>
<evidence type="ECO:0000256" key="15">
    <source>
        <dbReference type="ARBA" id="ARBA00049244"/>
    </source>
</evidence>
<keyword evidence="8 16" id="KW-0235">DNA replication</keyword>
<feature type="site" description="Substrate discrimination" evidence="16">
    <location>
        <position position="14"/>
    </location>
</feature>
<comment type="caution">
    <text evidence="18">The sequence shown here is derived from an EMBL/GenBank/DDBJ whole genome shotgun (WGS) entry which is preliminary data.</text>
</comment>
<evidence type="ECO:0000313" key="19">
    <source>
        <dbReference type="Proteomes" id="UP000178187"/>
    </source>
</evidence>
<evidence type="ECO:0000313" key="18">
    <source>
        <dbReference type="EMBL" id="OGW99243.1"/>
    </source>
</evidence>
<dbReference type="GO" id="GO:0000287">
    <property type="term" value="F:magnesium ion binding"/>
    <property type="evidence" value="ECO:0007669"/>
    <property type="project" value="UniProtKB-UniRule"/>
</dbReference>
<keyword evidence="10 16" id="KW-0227">DNA damage</keyword>
<organism evidence="18 19">
    <name type="scientific">Candidatus Danuiimicrobium aquiferis</name>
    <dbReference type="NCBI Taxonomy" id="1801832"/>
    <lineage>
        <taxon>Bacteria</taxon>
        <taxon>Pseudomonadati</taxon>
        <taxon>Candidatus Omnitrophota</taxon>
        <taxon>Candidatus Danuiimicrobium</taxon>
    </lineage>
</organism>
<evidence type="ECO:0000256" key="8">
    <source>
        <dbReference type="ARBA" id="ARBA00022705"/>
    </source>
</evidence>
<dbReference type="HAMAP" id="MF_01113">
    <property type="entry name" value="DNApol_IV"/>
    <property type="match status" value="1"/>
</dbReference>
<dbReference type="FunFam" id="3.30.1490.100:FF:000004">
    <property type="entry name" value="DNA polymerase IV"/>
    <property type="match status" value="1"/>
</dbReference>
<comment type="subunit">
    <text evidence="3 16">Monomer.</text>
</comment>
<dbReference type="GO" id="GO:0042276">
    <property type="term" value="P:error-prone translesion synthesis"/>
    <property type="evidence" value="ECO:0007669"/>
    <property type="project" value="TreeGrafter"/>
</dbReference>
<dbReference type="PANTHER" id="PTHR11076">
    <property type="entry name" value="DNA REPAIR POLYMERASE UMUC / TRANSFERASE FAMILY MEMBER"/>
    <property type="match status" value="1"/>
</dbReference>
<dbReference type="Pfam" id="PF00817">
    <property type="entry name" value="IMS"/>
    <property type="match status" value="1"/>
</dbReference>
<name>A0A1G1L256_9BACT</name>
<evidence type="ECO:0000256" key="7">
    <source>
        <dbReference type="ARBA" id="ARBA00022695"/>
    </source>
</evidence>
<proteinExistence type="inferred from homology"/>
<dbReference type="SUPFAM" id="SSF100879">
    <property type="entry name" value="Lesion bypass DNA polymerase (Y-family), little finger domain"/>
    <property type="match status" value="1"/>
</dbReference>
<evidence type="ECO:0000256" key="10">
    <source>
        <dbReference type="ARBA" id="ARBA00022763"/>
    </source>
</evidence>
<evidence type="ECO:0000256" key="12">
    <source>
        <dbReference type="ARBA" id="ARBA00022932"/>
    </source>
</evidence>
<dbReference type="NCBIfam" id="NF002677">
    <property type="entry name" value="PRK02406.1"/>
    <property type="match status" value="1"/>
</dbReference>
<comment type="subcellular location">
    <subcellularLocation>
        <location evidence="1 16">Cytoplasm</location>
    </subcellularLocation>
</comment>
<keyword evidence="12 16" id="KW-0239">DNA-directed DNA polymerase</keyword>
<feature type="active site" evidence="16">
    <location>
        <position position="105"/>
    </location>
</feature>
<accession>A0A1G1L256</accession>
<comment type="similarity">
    <text evidence="2 16">Belongs to the DNA polymerase type-Y family.</text>
</comment>
<feature type="binding site" evidence="16">
    <location>
        <position position="104"/>
    </location>
    <ligand>
        <name>Mg(2+)</name>
        <dbReference type="ChEBI" id="CHEBI:18420"/>
    </ligand>
</feature>
<dbReference type="InterPro" id="IPR022880">
    <property type="entry name" value="DNApol_IV"/>
</dbReference>
<dbReference type="InterPro" id="IPR043502">
    <property type="entry name" value="DNA/RNA_pol_sf"/>
</dbReference>
<feature type="binding site" evidence="16">
    <location>
        <position position="9"/>
    </location>
    <ligand>
        <name>Mg(2+)</name>
        <dbReference type="ChEBI" id="CHEBI:18420"/>
    </ligand>
</feature>
<comment type="function">
    <text evidence="16">Poorly processive, error-prone DNA polymerase involved in untargeted mutagenesis. Copies undamaged DNA at stalled replication forks, which arise in vivo from mismatched or misaligned primer ends. These misaligned primers can be extended by PolIV. Exhibits no 3'-5' exonuclease (proofreading) activity. May be involved in translesional synthesis, in conjunction with the beta clamp from PolIII.</text>
</comment>
<dbReference type="InterPro" id="IPR001126">
    <property type="entry name" value="UmuC"/>
</dbReference>
<evidence type="ECO:0000256" key="11">
    <source>
        <dbReference type="ARBA" id="ARBA00022842"/>
    </source>
</evidence>
<keyword evidence="6 16" id="KW-0808">Transferase</keyword>
<reference evidence="18 19" key="1">
    <citation type="journal article" date="2016" name="Nat. Commun.">
        <title>Thousands of microbial genomes shed light on interconnected biogeochemical processes in an aquifer system.</title>
        <authorList>
            <person name="Anantharaman K."/>
            <person name="Brown C.T."/>
            <person name="Hug L.A."/>
            <person name="Sharon I."/>
            <person name="Castelle C.J."/>
            <person name="Probst A.J."/>
            <person name="Thomas B.C."/>
            <person name="Singh A."/>
            <person name="Wilkins M.J."/>
            <person name="Karaoz U."/>
            <person name="Brodie E.L."/>
            <person name="Williams K.H."/>
            <person name="Hubbard S.S."/>
            <person name="Banfield J.F."/>
        </authorList>
    </citation>
    <scope>NUCLEOTIDE SEQUENCE [LARGE SCALE GENOMIC DNA]</scope>
</reference>
<evidence type="ECO:0000259" key="17">
    <source>
        <dbReference type="PROSITE" id="PS50173"/>
    </source>
</evidence>
<dbReference type="GO" id="GO:0003684">
    <property type="term" value="F:damaged DNA binding"/>
    <property type="evidence" value="ECO:0007669"/>
    <property type="project" value="InterPro"/>
</dbReference>
<dbReference type="InterPro" id="IPR036775">
    <property type="entry name" value="DNA_pol_Y-fam_lit_finger_sf"/>
</dbReference>
<evidence type="ECO:0000256" key="5">
    <source>
        <dbReference type="ARBA" id="ARBA00022490"/>
    </source>
</evidence>
<dbReference type="SUPFAM" id="SSF56672">
    <property type="entry name" value="DNA/RNA polymerases"/>
    <property type="match status" value="1"/>
</dbReference>
<keyword evidence="14 16" id="KW-0234">DNA repair</keyword>
<evidence type="ECO:0000256" key="9">
    <source>
        <dbReference type="ARBA" id="ARBA00022723"/>
    </source>
</evidence>
<feature type="domain" description="UmuC" evidence="17">
    <location>
        <begin position="5"/>
        <end position="186"/>
    </location>
</feature>
<protein>
    <recommendedName>
        <fullName evidence="16">DNA polymerase IV</fullName>
        <shortName evidence="16">Pol IV</shortName>
        <ecNumber evidence="16">2.7.7.7</ecNumber>
    </recommendedName>
</protein>
<dbReference type="AlphaFoldDB" id="A0A1G1L256"/>
<evidence type="ECO:0000256" key="6">
    <source>
        <dbReference type="ARBA" id="ARBA00022679"/>
    </source>
</evidence>
<dbReference type="InterPro" id="IPR050116">
    <property type="entry name" value="DNA_polymerase-Y"/>
</dbReference>
<dbReference type="PANTHER" id="PTHR11076:SF33">
    <property type="entry name" value="DNA POLYMERASE KAPPA"/>
    <property type="match status" value="1"/>
</dbReference>
<dbReference type="Proteomes" id="UP000178187">
    <property type="component" value="Unassembled WGS sequence"/>
</dbReference>
<keyword evidence="4 16" id="KW-0515">Mutator protein</keyword>
<evidence type="ECO:0000256" key="13">
    <source>
        <dbReference type="ARBA" id="ARBA00023125"/>
    </source>
</evidence>
<keyword evidence="11 16" id="KW-0460">Magnesium</keyword>
<evidence type="ECO:0000256" key="4">
    <source>
        <dbReference type="ARBA" id="ARBA00022457"/>
    </source>
</evidence>
<gene>
    <name evidence="16" type="primary">dinB</name>
    <name evidence="18" type="ORF">A3G33_02285</name>
</gene>
<keyword evidence="7 16" id="KW-0548">Nucleotidyltransferase</keyword>
<dbReference type="EMBL" id="MHFR01000012">
    <property type="protein sequence ID" value="OGW99243.1"/>
    <property type="molecule type" value="Genomic_DNA"/>
</dbReference>
<dbReference type="Gene3D" id="3.30.70.270">
    <property type="match status" value="1"/>
</dbReference>
<dbReference type="Gene3D" id="3.40.1170.60">
    <property type="match status" value="1"/>
</dbReference>
<comment type="catalytic activity">
    <reaction evidence="15 16">
        <text>DNA(n) + a 2'-deoxyribonucleoside 5'-triphosphate = DNA(n+1) + diphosphate</text>
        <dbReference type="Rhea" id="RHEA:22508"/>
        <dbReference type="Rhea" id="RHEA-COMP:17339"/>
        <dbReference type="Rhea" id="RHEA-COMP:17340"/>
        <dbReference type="ChEBI" id="CHEBI:33019"/>
        <dbReference type="ChEBI" id="CHEBI:61560"/>
        <dbReference type="ChEBI" id="CHEBI:173112"/>
        <dbReference type="EC" id="2.7.7.7"/>
    </reaction>
</comment>
<dbReference type="GO" id="GO:0003887">
    <property type="term" value="F:DNA-directed DNA polymerase activity"/>
    <property type="evidence" value="ECO:0007669"/>
    <property type="project" value="UniProtKB-UniRule"/>
</dbReference>
<dbReference type="Gene3D" id="1.10.150.20">
    <property type="entry name" value="5' to 3' exonuclease, C-terminal subdomain"/>
    <property type="match status" value="1"/>
</dbReference>
<evidence type="ECO:0000256" key="14">
    <source>
        <dbReference type="ARBA" id="ARBA00023204"/>
    </source>
</evidence>
<sequence>MMKIIAHLDLDCFFVSCERIKHPELAGKPAIVGGSASGRGVVASPSYEARKFGVRSAMPSKRAMELCPNAIFLTPDLDFYSEMSHRVRRYLRETAPVVEQASIDEFYLDISGCERIYPEPLQFGAIIKGYLSTALKLPSTVGISTSKLVSKIAAAEAKPDGLSYILAGKEQAFLSTLPVEAMPGIGKVTAREMHRFSFKTLGQIALAEDSFLIRCFGKWGAEFKKSAEGIDDSPVTSWEDPKSFGRETTFEKDEANQDYLLSVLSSFAEECCAELRRYHFKAKTVTVKFRLPDFKTFERSKTIFSTANEKDIFLTAKKLFLGYGTKQTKFRLIGLSVSNLTAAKKAETLFSEPEDEKWERIDKHIDTIRHKYGLEAIQLGSSLKVK</sequence>
<comment type="cofactor">
    <cofactor evidence="16">
        <name>Mg(2+)</name>
        <dbReference type="ChEBI" id="CHEBI:18420"/>
    </cofactor>
    <text evidence="16">Binds 2 magnesium ions per subunit.</text>
</comment>
<keyword evidence="5 16" id="KW-0963">Cytoplasm</keyword>